<reference evidence="11" key="1">
    <citation type="journal article" date="2023" name="G3 (Bethesda)">
        <title>Whole genome assemblies of Zophobas morio and Tenebrio molitor.</title>
        <authorList>
            <person name="Kaur S."/>
            <person name="Stinson S.A."/>
            <person name="diCenzo G.C."/>
        </authorList>
    </citation>
    <scope>NUCLEOTIDE SEQUENCE</scope>
    <source>
        <strain evidence="11">QUZm001</strain>
    </source>
</reference>
<comment type="caution">
    <text evidence="11">The sequence shown here is derived from an EMBL/GenBank/DDBJ whole genome shotgun (WGS) entry which is preliminary data.</text>
</comment>
<dbReference type="EMBL" id="JALNTZ010000007">
    <property type="protein sequence ID" value="KAJ3646067.1"/>
    <property type="molecule type" value="Genomic_DNA"/>
</dbReference>
<dbReference type="AlphaFoldDB" id="A0AA38HZN6"/>
<dbReference type="GO" id="GO:0005549">
    <property type="term" value="F:odorant binding"/>
    <property type="evidence" value="ECO:0007669"/>
    <property type="project" value="InterPro"/>
</dbReference>
<proteinExistence type="inferred from homology"/>
<keyword evidence="9 10" id="KW-0807">Transducer</keyword>
<evidence type="ECO:0000313" key="12">
    <source>
        <dbReference type="Proteomes" id="UP001168821"/>
    </source>
</evidence>
<comment type="subcellular location">
    <subcellularLocation>
        <location evidence="1 10">Cell membrane</location>
        <topology evidence="1 10">Multi-pass membrane protein</topology>
    </subcellularLocation>
</comment>
<name>A0AA38HZN6_9CUCU</name>
<dbReference type="InterPro" id="IPR004117">
    <property type="entry name" value="7tm6_olfct_rcpt"/>
</dbReference>
<organism evidence="11 12">
    <name type="scientific">Zophobas morio</name>
    <dbReference type="NCBI Taxonomy" id="2755281"/>
    <lineage>
        <taxon>Eukaryota</taxon>
        <taxon>Metazoa</taxon>
        <taxon>Ecdysozoa</taxon>
        <taxon>Arthropoda</taxon>
        <taxon>Hexapoda</taxon>
        <taxon>Insecta</taxon>
        <taxon>Pterygota</taxon>
        <taxon>Neoptera</taxon>
        <taxon>Endopterygota</taxon>
        <taxon>Coleoptera</taxon>
        <taxon>Polyphaga</taxon>
        <taxon>Cucujiformia</taxon>
        <taxon>Tenebrionidae</taxon>
        <taxon>Zophobas</taxon>
    </lineage>
</organism>
<feature type="transmembrane region" description="Helical" evidence="10">
    <location>
        <begin position="9"/>
        <end position="32"/>
    </location>
</feature>
<sequence length="366" mass="42715">MEIFENKIFVVVQVFILVLHVILMLFNTYFFITEFSVEFLTQYVSTYLVIVAVNINFATILWKRSAVREFVKTNRSYLVGLHNITPKSKDRILKECKYETNFVKLHLVLTLITGAVLIPVGKEREMQFAVLLFEKYYPLYVLEALYYMSFPIVAYVSVRLAYTIMYFVSHAKFQIYMLLEFIRGIVDDYSDNDDSELLNSEAYQNVVKERLQEMVTRITMLIKLTNMGSDLAGHFIPTMALSGVLMGLGVMSFVYLGEFFGYYCYLQNFMWCITSLSTLVVYVYYGQQIEDETELIFDAIYGVRWVSFNKSNRKIILVTLVNVQNPLKLQFTDNVACNYELGMKIYRNLYSFAAVMGRMSDFTENK</sequence>
<keyword evidence="5 10" id="KW-0552">Olfaction</keyword>
<gene>
    <name evidence="11" type="ORF">Zmor_023678</name>
</gene>
<evidence type="ECO:0000256" key="10">
    <source>
        <dbReference type="RuleBase" id="RU351113"/>
    </source>
</evidence>
<keyword evidence="6 10" id="KW-1133">Transmembrane helix</keyword>
<feature type="transmembrane region" description="Helical" evidence="10">
    <location>
        <begin position="101"/>
        <end position="121"/>
    </location>
</feature>
<feature type="transmembrane region" description="Helical" evidence="10">
    <location>
        <begin position="231"/>
        <end position="256"/>
    </location>
</feature>
<evidence type="ECO:0000256" key="3">
    <source>
        <dbReference type="ARBA" id="ARBA00022606"/>
    </source>
</evidence>
<evidence type="ECO:0000256" key="4">
    <source>
        <dbReference type="ARBA" id="ARBA00022692"/>
    </source>
</evidence>
<keyword evidence="3 10" id="KW-0716">Sensory transduction</keyword>
<evidence type="ECO:0000256" key="6">
    <source>
        <dbReference type="ARBA" id="ARBA00022989"/>
    </source>
</evidence>
<dbReference type="GO" id="GO:0007165">
    <property type="term" value="P:signal transduction"/>
    <property type="evidence" value="ECO:0007669"/>
    <property type="project" value="UniProtKB-KW"/>
</dbReference>
<evidence type="ECO:0000256" key="2">
    <source>
        <dbReference type="ARBA" id="ARBA00022475"/>
    </source>
</evidence>
<evidence type="ECO:0000256" key="8">
    <source>
        <dbReference type="ARBA" id="ARBA00023170"/>
    </source>
</evidence>
<evidence type="ECO:0000256" key="9">
    <source>
        <dbReference type="ARBA" id="ARBA00023224"/>
    </source>
</evidence>
<comment type="caution">
    <text evidence="10">Lacks conserved residue(s) required for the propagation of feature annotation.</text>
</comment>
<feature type="transmembrane region" description="Helical" evidence="10">
    <location>
        <begin position="268"/>
        <end position="285"/>
    </location>
</feature>
<dbReference type="PANTHER" id="PTHR21137:SF35">
    <property type="entry name" value="ODORANT RECEPTOR 19A-RELATED"/>
    <property type="match status" value="1"/>
</dbReference>
<evidence type="ECO:0000256" key="7">
    <source>
        <dbReference type="ARBA" id="ARBA00023136"/>
    </source>
</evidence>
<keyword evidence="8 10" id="KW-0675">Receptor</keyword>
<keyword evidence="4 10" id="KW-0812">Transmembrane</keyword>
<evidence type="ECO:0000256" key="1">
    <source>
        <dbReference type="ARBA" id="ARBA00004651"/>
    </source>
</evidence>
<dbReference type="GO" id="GO:0005886">
    <property type="term" value="C:plasma membrane"/>
    <property type="evidence" value="ECO:0007669"/>
    <property type="project" value="UniProtKB-SubCell"/>
</dbReference>
<dbReference type="Pfam" id="PF02949">
    <property type="entry name" value="7tm_6"/>
    <property type="match status" value="1"/>
</dbReference>
<keyword evidence="12" id="KW-1185">Reference proteome</keyword>
<keyword evidence="2" id="KW-1003">Cell membrane</keyword>
<protein>
    <recommendedName>
        <fullName evidence="10">Odorant receptor</fullName>
    </recommendedName>
</protein>
<evidence type="ECO:0000256" key="5">
    <source>
        <dbReference type="ARBA" id="ARBA00022725"/>
    </source>
</evidence>
<dbReference type="PANTHER" id="PTHR21137">
    <property type="entry name" value="ODORANT RECEPTOR"/>
    <property type="match status" value="1"/>
</dbReference>
<keyword evidence="7 10" id="KW-0472">Membrane</keyword>
<dbReference type="GO" id="GO:0004984">
    <property type="term" value="F:olfactory receptor activity"/>
    <property type="evidence" value="ECO:0007669"/>
    <property type="project" value="InterPro"/>
</dbReference>
<feature type="transmembrane region" description="Helical" evidence="10">
    <location>
        <begin position="44"/>
        <end position="62"/>
    </location>
</feature>
<accession>A0AA38HZN6</accession>
<dbReference type="Proteomes" id="UP001168821">
    <property type="component" value="Unassembled WGS sequence"/>
</dbReference>
<evidence type="ECO:0000313" key="11">
    <source>
        <dbReference type="EMBL" id="KAJ3646067.1"/>
    </source>
</evidence>
<comment type="similarity">
    <text evidence="10">Belongs to the insect chemoreceptor superfamily. Heteromeric odorant receptor channel (TC 1.A.69) family.</text>
</comment>
<feature type="transmembrane region" description="Helical" evidence="10">
    <location>
        <begin position="144"/>
        <end position="168"/>
    </location>
</feature>